<dbReference type="OrthoDB" id="3787729at2"/>
<dbReference type="EMBL" id="BNEE01000006">
    <property type="protein sequence ID" value="GHI86316.1"/>
    <property type="molecule type" value="Genomic_DNA"/>
</dbReference>
<comment type="caution">
    <text evidence="7">The sequence shown here is derived from an EMBL/GenBank/DDBJ whole genome shotgun (WGS) entry which is preliminary data.</text>
</comment>
<dbReference type="Proteomes" id="UP000600026">
    <property type="component" value="Unassembled WGS sequence"/>
</dbReference>
<evidence type="ECO:0000256" key="1">
    <source>
        <dbReference type="ARBA" id="ARBA00022679"/>
    </source>
</evidence>
<keyword evidence="4" id="KW-0067">ATP-binding</keyword>
<protein>
    <recommendedName>
        <fullName evidence="6">Maltokinase N-terminal cap domain-containing protein</fullName>
    </recommendedName>
</protein>
<keyword evidence="8" id="KW-1185">Reference proteome</keyword>
<feature type="domain" description="Maltokinase N-terminal cap" evidence="6">
    <location>
        <begin position="20"/>
        <end position="108"/>
    </location>
</feature>
<evidence type="ECO:0000256" key="3">
    <source>
        <dbReference type="ARBA" id="ARBA00022777"/>
    </source>
</evidence>
<gene>
    <name evidence="7" type="ORF">Sxan_36800</name>
</gene>
<accession>A0A919LDD1</accession>
<feature type="region of interest" description="Disordered" evidence="5">
    <location>
        <begin position="125"/>
        <end position="160"/>
    </location>
</feature>
<proteinExistence type="predicted"/>
<evidence type="ECO:0000259" key="6">
    <source>
        <dbReference type="Pfam" id="PF18085"/>
    </source>
</evidence>
<dbReference type="GO" id="GO:0016301">
    <property type="term" value="F:kinase activity"/>
    <property type="evidence" value="ECO:0007669"/>
    <property type="project" value="UniProtKB-KW"/>
</dbReference>
<evidence type="ECO:0000256" key="5">
    <source>
        <dbReference type="SAM" id="MobiDB-lite"/>
    </source>
</evidence>
<keyword evidence="1" id="KW-0808">Transferase</keyword>
<dbReference type="InterPro" id="IPR040999">
    <property type="entry name" value="Mak_N_cap"/>
</dbReference>
<evidence type="ECO:0000256" key="2">
    <source>
        <dbReference type="ARBA" id="ARBA00022741"/>
    </source>
</evidence>
<dbReference type="AlphaFoldDB" id="A0A919LDD1"/>
<name>A0A919LDD1_9ACTN</name>
<sequence length="240" mass="24418">MAVIHRTTMYPGKLELLTGWLPSRPWYQGSEGAVPQLAKAGGFRLDDPEGEVGIEFMVVTDGSGDAPVAYLVPVTYRGAPLKGAEEGLIGTSEHGVLGRRWIYDGAHDPVLVEQLLALLAGRTTAQDQNASDAPDPTVEVRTDATDATGGEDGGGAPDAMGGVPVGITGSGRVAENAGATVVAVGRASGEGPDLELTVSRVLRPGHAAGDAVRGQVLAGWSAPDGTGEHGVFAFLSGAGQ</sequence>
<reference evidence="7" key="1">
    <citation type="submission" date="2020-09" db="EMBL/GenBank/DDBJ databases">
        <title>Whole genome shotgun sequence of Streptomyces xanthophaeus NBRC 12829.</title>
        <authorList>
            <person name="Komaki H."/>
            <person name="Tamura T."/>
        </authorList>
    </citation>
    <scope>NUCLEOTIDE SEQUENCE</scope>
    <source>
        <strain evidence="7">NBRC 12829</strain>
    </source>
</reference>
<keyword evidence="3" id="KW-0418">Kinase</keyword>
<evidence type="ECO:0000256" key="4">
    <source>
        <dbReference type="ARBA" id="ARBA00022840"/>
    </source>
</evidence>
<evidence type="ECO:0000313" key="8">
    <source>
        <dbReference type="Proteomes" id="UP000600026"/>
    </source>
</evidence>
<dbReference type="Pfam" id="PF18085">
    <property type="entry name" value="Mak_N_cap"/>
    <property type="match status" value="1"/>
</dbReference>
<dbReference type="GO" id="GO:0005524">
    <property type="term" value="F:ATP binding"/>
    <property type="evidence" value="ECO:0007669"/>
    <property type="project" value="UniProtKB-KW"/>
</dbReference>
<organism evidence="7 8">
    <name type="scientific">Streptomyces xanthophaeus</name>
    <dbReference type="NCBI Taxonomy" id="67385"/>
    <lineage>
        <taxon>Bacteria</taxon>
        <taxon>Bacillati</taxon>
        <taxon>Actinomycetota</taxon>
        <taxon>Actinomycetes</taxon>
        <taxon>Kitasatosporales</taxon>
        <taxon>Streptomycetaceae</taxon>
        <taxon>Streptomyces</taxon>
    </lineage>
</organism>
<evidence type="ECO:0000313" key="7">
    <source>
        <dbReference type="EMBL" id="GHI86316.1"/>
    </source>
</evidence>
<keyword evidence="2" id="KW-0547">Nucleotide-binding</keyword>
<dbReference type="RefSeq" id="WP_031149574.1">
    <property type="nucleotide sequence ID" value="NZ_BNEE01000006.1"/>
</dbReference>